<evidence type="ECO:0000256" key="1">
    <source>
        <dbReference type="SAM" id="MobiDB-lite"/>
    </source>
</evidence>
<dbReference type="SUPFAM" id="SSF50965">
    <property type="entry name" value="Galactose oxidase, central domain"/>
    <property type="match status" value="1"/>
</dbReference>
<dbReference type="InterPro" id="IPR052588">
    <property type="entry name" value="Kelch_domain_protein"/>
</dbReference>
<accession>U6LHF9</accession>
<proteinExistence type="predicted"/>
<evidence type="ECO:0000259" key="2">
    <source>
        <dbReference type="Pfam" id="PF13422"/>
    </source>
</evidence>
<feature type="compositionally biased region" description="Polar residues" evidence="1">
    <location>
        <begin position="554"/>
        <end position="567"/>
    </location>
</feature>
<dbReference type="VEuPathDB" id="ToxoDB:EBH_0069350"/>
<feature type="compositionally biased region" description="Basic and acidic residues" evidence="1">
    <location>
        <begin position="460"/>
        <end position="473"/>
    </location>
</feature>
<dbReference type="Proteomes" id="UP000030750">
    <property type="component" value="Unassembled WGS sequence"/>
</dbReference>
<feature type="region of interest" description="Disordered" evidence="1">
    <location>
        <begin position="1"/>
        <end position="41"/>
    </location>
</feature>
<evidence type="ECO:0000313" key="3">
    <source>
        <dbReference type="EMBL" id="CDJ49822.1"/>
    </source>
</evidence>
<feature type="compositionally biased region" description="Acidic residues" evidence="1">
    <location>
        <begin position="208"/>
        <end position="218"/>
    </location>
</feature>
<dbReference type="PANTHER" id="PTHR46063">
    <property type="entry name" value="KELCH DOMAIN-CONTAINING PROTEIN"/>
    <property type="match status" value="1"/>
</dbReference>
<dbReference type="InterPro" id="IPR011043">
    <property type="entry name" value="Gal_Oxase/kelch_b-propeller"/>
</dbReference>
<name>U6LHF9_9EIME</name>
<organism evidence="3 4">
    <name type="scientific">Eimeria brunetti</name>
    <dbReference type="NCBI Taxonomy" id="51314"/>
    <lineage>
        <taxon>Eukaryota</taxon>
        <taxon>Sar</taxon>
        <taxon>Alveolata</taxon>
        <taxon>Apicomplexa</taxon>
        <taxon>Conoidasida</taxon>
        <taxon>Coccidia</taxon>
        <taxon>Eucoccidiorida</taxon>
        <taxon>Eimeriorina</taxon>
        <taxon>Eimeriidae</taxon>
        <taxon>Eimeria</taxon>
    </lineage>
</organism>
<feature type="region of interest" description="Disordered" evidence="1">
    <location>
        <begin position="179"/>
        <end position="218"/>
    </location>
</feature>
<feature type="compositionally biased region" description="Acidic residues" evidence="1">
    <location>
        <begin position="431"/>
        <end position="444"/>
    </location>
</feature>
<dbReference type="OrthoDB" id="4447at2759"/>
<keyword evidence="4" id="KW-1185">Reference proteome</keyword>
<gene>
    <name evidence="3" type="ORF">EBH_0069350</name>
</gene>
<reference evidence="3" key="1">
    <citation type="submission" date="2013-10" db="EMBL/GenBank/DDBJ databases">
        <title>Genomic analysis of the causative agents of coccidiosis in chickens.</title>
        <authorList>
            <person name="Reid A.J."/>
            <person name="Blake D."/>
            <person name="Billington K."/>
            <person name="Browne H."/>
            <person name="Dunn M."/>
            <person name="Hung S."/>
            <person name="Kawahara F."/>
            <person name="Miranda-Saavedra D."/>
            <person name="Mourier T."/>
            <person name="Nagra H."/>
            <person name="Otto T.D."/>
            <person name="Rawlings N."/>
            <person name="Sanchez A."/>
            <person name="Sanders M."/>
            <person name="Subramaniam C."/>
            <person name="Tay Y."/>
            <person name="Dear P."/>
            <person name="Doerig C."/>
            <person name="Gruber A."/>
            <person name="Parkinson J."/>
            <person name="Shirley M."/>
            <person name="Wan K.L."/>
            <person name="Berriman M."/>
            <person name="Tomley F."/>
            <person name="Pain A."/>
        </authorList>
    </citation>
    <scope>NUCLEOTIDE SEQUENCE [LARGE SCALE GENOMIC DNA]</scope>
    <source>
        <strain evidence="3">Houghton</strain>
    </source>
</reference>
<feature type="compositionally biased region" description="Basic and acidic residues" evidence="1">
    <location>
        <begin position="16"/>
        <end position="29"/>
    </location>
</feature>
<feature type="compositionally biased region" description="Acidic residues" evidence="1">
    <location>
        <begin position="408"/>
        <end position="420"/>
    </location>
</feature>
<feature type="domain" description="DUF4110" evidence="2">
    <location>
        <begin position="473"/>
        <end position="549"/>
    </location>
</feature>
<reference evidence="3" key="2">
    <citation type="submission" date="2013-10" db="EMBL/GenBank/DDBJ databases">
        <authorList>
            <person name="Aslett M."/>
        </authorList>
    </citation>
    <scope>NUCLEOTIDE SEQUENCE [LARGE SCALE GENOMIC DNA]</scope>
    <source>
        <strain evidence="3">Houghton</strain>
    </source>
</reference>
<dbReference type="Gene3D" id="2.120.10.80">
    <property type="entry name" value="Kelch-type beta propeller"/>
    <property type="match status" value="1"/>
</dbReference>
<dbReference type="AlphaFoldDB" id="U6LHF9"/>
<evidence type="ECO:0000313" key="4">
    <source>
        <dbReference type="Proteomes" id="UP000030750"/>
    </source>
</evidence>
<protein>
    <submittedName>
        <fullName evidence="3">Kelch motif domain-containing protein, putative</fullName>
    </submittedName>
</protein>
<sequence length="567" mass="62764">MAPPKGNTKKAQQKAARRELQQKKAAAKEQKKKQKKGEVDCDETPIDVLLQQLEEEHRQRQISRTVATPCNQPSPRAHASLTLLPSGDFLLFGGESYDGKKVRVYGDLFKWDMDKGEWRRLESPEMPRARCSHQAVYHNSGDSLYTIGASVCGIFTESFPTVVATRRWYRLELKNGKKGSAKKRAPKQVGHDGGQAPLSEDKRVCESETGEESSGDEENWQKTFAYFDTKGRLVKLRLEDLPEVNRDVATCLDTPLPQNVPKHEQRIEGAVSSCGGESSTDASTAVCDLVDGASGDALEPITSADAPEGEAQQAASKVAETPQSAASLGPFEVSQAQSVFSADVPLPRLHGMICVRGSSLVLMGGLMELGSKEITLDDCWSLNLNKRDRWVRVLEGTMHEQEWQGAESEAESSDGSDSENDSSHSDSGSSESDELDDETSSSDEEGSKHVASKERKRHRVREEMQQLRERFGLDDPMETPAEGESLRDFFERTKEYWIQKARAGGCSAKNNKEMTREAFEAASARVSTIRDALHRMDELQRLNGSESEERDSCPSRNHTGSASRHRG</sequence>
<dbReference type="PANTHER" id="PTHR46063:SF1">
    <property type="entry name" value="KELCH DOMAIN-CONTAINING PROTEIN 4"/>
    <property type="match status" value="1"/>
</dbReference>
<feature type="region of interest" description="Disordered" evidence="1">
    <location>
        <begin position="538"/>
        <end position="567"/>
    </location>
</feature>
<feature type="region of interest" description="Disordered" evidence="1">
    <location>
        <begin position="400"/>
        <end position="484"/>
    </location>
</feature>
<dbReference type="Pfam" id="PF13422">
    <property type="entry name" value="DUF4110"/>
    <property type="match status" value="1"/>
</dbReference>
<dbReference type="EMBL" id="HG711880">
    <property type="protein sequence ID" value="CDJ49822.1"/>
    <property type="molecule type" value="Genomic_DNA"/>
</dbReference>
<dbReference type="InterPro" id="IPR015915">
    <property type="entry name" value="Kelch-typ_b-propeller"/>
</dbReference>
<dbReference type="InterPro" id="IPR025183">
    <property type="entry name" value="DUF4110"/>
</dbReference>